<dbReference type="AlphaFoldDB" id="A0A177CMM4"/>
<name>A0A177CMM4_9PLEO</name>
<sequence>MRIDLHIAVAPRAVMRDPASAAQKHDPHHYRHHKRRALQIRASKLLNCKRLTSSKSNHHHLRQPRVPGRGSMPDEPVQPPPYSSPLPEDRLTVAHTLPWDLCYDRPSQDAARRVGNLAGRTTGPAESGETASAAVVEPPVPDNGATDVAPAMHVSQRDIQSCEPVRSKPLVC</sequence>
<dbReference type="InParanoid" id="A0A177CMM4"/>
<reference evidence="2 3" key="1">
    <citation type="submission" date="2016-05" db="EMBL/GenBank/DDBJ databases">
        <title>Comparative analysis of secretome profiles of manganese(II)-oxidizing ascomycete fungi.</title>
        <authorList>
            <consortium name="DOE Joint Genome Institute"/>
            <person name="Zeiner C.A."/>
            <person name="Purvine S.O."/>
            <person name="Zink E.M."/>
            <person name="Wu S."/>
            <person name="Pasa-Tolic L."/>
            <person name="Chaput D.L."/>
            <person name="Haridas S."/>
            <person name="Grigoriev I.V."/>
            <person name="Santelli C.M."/>
            <person name="Hansel C.M."/>
        </authorList>
    </citation>
    <scope>NUCLEOTIDE SEQUENCE [LARGE SCALE GENOMIC DNA]</scope>
    <source>
        <strain evidence="2 3">AP3s5-JAC2a</strain>
    </source>
</reference>
<organism evidence="2 3">
    <name type="scientific">Paraphaeosphaeria sporulosa</name>
    <dbReference type="NCBI Taxonomy" id="1460663"/>
    <lineage>
        <taxon>Eukaryota</taxon>
        <taxon>Fungi</taxon>
        <taxon>Dikarya</taxon>
        <taxon>Ascomycota</taxon>
        <taxon>Pezizomycotina</taxon>
        <taxon>Dothideomycetes</taxon>
        <taxon>Pleosporomycetidae</taxon>
        <taxon>Pleosporales</taxon>
        <taxon>Massarineae</taxon>
        <taxon>Didymosphaeriaceae</taxon>
        <taxon>Paraphaeosphaeria</taxon>
    </lineage>
</organism>
<accession>A0A177CMM4</accession>
<gene>
    <name evidence="2" type="ORF">CC84DRAFT_546305</name>
</gene>
<evidence type="ECO:0000313" key="2">
    <source>
        <dbReference type="EMBL" id="OAG08120.1"/>
    </source>
</evidence>
<dbReference type="GeneID" id="28770153"/>
<keyword evidence="3" id="KW-1185">Reference proteome</keyword>
<evidence type="ECO:0000313" key="3">
    <source>
        <dbReference type="Proteomes" id="UP000077069"/>
    </source>
</evidence>
<dbReference type="EMBL" id="KV441550">
    <property type="protein sequence ID" value="OAG08120.1"/>
    <property type="molecule type" value="Genomic_DNA"/>
</dbReference>
<proteinExistence type="predicted"/>
<feature type="region of interest" description="Disordered" evidence="1">
    <location>
        <begin position="118"/>
        <end position="147"/>
    </location>
</feature>
<evidence type="ECO:0000256" key="1">
    <source>
        <dbReference type="SAM" id="MobiDB-lite"/>
    </source>
</evidence>
<feature type="region of interest" description="Disordered" evidence="1">
    <location>
        <begin position="51"/>
        <end position="88"/>
    </location>
</feature>
<protein>
    <submittedName>
        <fullName evidence="2">Uncharacterized protein</fullName>
    </submittedName>
</protein>
<dbReference type="RefSeq" id="XP_018038485.1">
    <property type="nucleotide sequence ID" value="XM_018186667.1"/>
</dbReference>
<dbReference type="OrthoDB" id="3791745at2759"/>
<dbReference type="Proteomes" id="UP000077069">
    <property type="component" value="Unassembled WGS sequence"/>
</dbReference>